<evidence type="ECO:0000256" key="1">
    <source>
        <dbReference type="SAM" id="Phobius"/>
    </source>
</evidence>
<keyword evidence="1" id="KW-0812">Transmembrane</keyword>
<reference evidence="2" key="1">
    <citation type="submission" date="2025-08" db="UniProtKB">
        <authorList>
            <consortium name="Ensembl"/>
        </authorList>
    </citation>
    <scope>IDENTIFICATION</scope>
</reference>
<evidence type="ECO:0000313" key="2">
    <source>
        <dbReference type="Ensembl" id="ENSCVAP00000006900.1"/>
    </source>
</evidence>
<protein>
    <submittedName>
        <fullName evidence="2">Uncharacterized protein</fullName>
    </submittedName>
</protein>
<accession>A0A3Q2FNH1</accession>
<keyword evidence="3" id="KW-1185">Reference proteome</keyword>
<feature type="transmembrane region" description="Helical" evidence="1">
    <location>
        <begin position="45"/>
        <end position="68"/>
    </location>
</feature>
<dbReference type="AlphaFoldDB" id="A0A3Q2FNH1"/>
<keyword evidence="1" id="KW-1133">Transmembrane helix</keyword>
<evidence type="ECO:0000313" key="3">
    <source>
        <dbReference type="Proteomes" id="UP000265020"/>
    </source>
</evidence>
<organism evidence="2 3">
    <name type="scientific">Cyprinodon variegatus</name>
    <name type="common">Sheepshead minnow</name>
    <dbReference type="NCBI Taxonomy" id="28743"/>
    <lineage>
        <taxon>Eukaryota</taxon>
        <taxon>Metazoa</taxon>
        <taxon>Chordata</taxon>
        <taxon>Craniata</taxon>
        <taxon>Vertebrata</taxon>
        <taxon>Euteleostomi</taxon>
        <taxon>Actinopterygii</taxon>
        <taxon>Neopterygii</taxon>
        <taxon>Teleostei</taxon>
        <taxon>Neoteleostei</taxon>
        <taxon>Acanthomorphata</taxon>
        <taxon>Ovalentaria</taxon>
        <taxon>Atherinomorphae</taxon>
        <taxon>Cyprinodontiformes</taxon>
        <taxon>Cyprinodontidae</taxon>
        <taxon>Cyprinodon</taxon>
    </lineage>
</organism>
<name>A0A3Q2FNH1_CYPVA</name>
<keyword evidence="1" id="KW-0472">Membrane</keyword>
<sequence length="101" mass="11428">DSNLCVGLIRWRTEQDFLVPSSNFNAILSLVCTMNGTVTGLHQRLGIMSILAFELFIAFGMQAIIFCFRLDGDMDLKVRWFGWFEVSLFGWVCSNLIPCAV</sequence>
<dbReference type="Ensembl" id="ENSCVAT00000004190.1">
    <property type="protein sequence ID" value="ENSCVAP00000006900.1"/>
    <property type="gene ID" value="ENSCVAG00000008515.1"/>
</dbReference>
<proteinExistence type="predicted"/>
<dbReference type="Proteomes" id="UP000265020">
    <property type="component" value="Unassembled WGS sequence"/>
</dbReference>
<reference evidence="2" key="2">
    <citation type="submission" date="2025-09" db="UniProtKB">
        <authorList>
            <consortium name="Ensembl"/>
        </authorList>
    </citation>
    <scope>IDENTIFICATION</scope>
</reference>